<dbReference type="NCBIfam" id="TIGR00738">
    <property type="entry name" value="rrf2_super"/>
    <property type="match status" value="1"/>
</dbReference>
<dbReference type="InterPro" id="IPR000944">
    <property type="entry name" value="Tscrpt_reg_Rrf2"/>
</dbReference>
<dbReference type="STRING" id="80876.SAMN05421779_103212"/>
<dbReference type="InterPro" id="IPR030489">
    <property type="entry name" value="TR_Rrf2-type_CS"/>
</dbReference>
<proteinExistence type="predicted"/>
<dbReference type="Gene3D" id="1.10.10.10">
    <property type="entry name" value="Winged helix-like DNA-binding domain superfamily/Winged helix DNA-binding domain"/>
    <property type="match status" value="1"/>
</dbReference>
<evidence type="ECO:0000313" key="2">
    <source>
        <dbReference type="EMBL" id="SIS70938.1"/>
    </source>
</evidence>
<gene>
    <name evidence="2" type="ORF">SAMN05421779_103212</name>
</gene>
<dbReference type="SUPFAM" id="SSF46785">
    <property type="entry name" value="Winged helix' DNA-binding domain"/>
    <property type="match status" value="1"/>
</dbReference>
<name>A0A1N7LAS3_9PROT</name>
<dbReference type="AlphaFoldDB" id="A0A1N7LAS3"/>
<dbReference type="EMBL" id="FTOA01000003">
    <property type="protein sequence ID" value="SIS70938.1"/>
    <property type="molecule type" value="Genomic_DNA"/>
</dbReference>
<dbReference type="PROSITE" id="PS51197">
    <property type="entry name" value="HTH_RRF2_2"/>
    <property type="match status" value="1"/>
</dbReference>
<evidence type="ECO:0000256" key="1">
    <source>
        <dbReference type="ARBA" id="ARBA00023125"/>
    </source>
</evidence>
<sequence length="168" mass="17934">MKLTSFSNYCVRLLMIAAVRSPTLTTIRESSARFGISEAHLVKCVHHLGAWGYLDTVRGNRGGFRLAVAPEAIVLGAVIRKTEDGFKLVECFDPATNTCPLIHACHFRKALQAANAAFLAVLDSVTLADLAANKAELQAIFALDAVQPVPVPAVPVLETGCPLRPASP</sequence>
<dbReference type="InterPro" id="IPR036390">
    <property type="entry name" value="WH_DNA-bd_sf"/>
</dbReference>
<dbReference type="Pfam" id="PF02082">
    <property type="entry name" value="Rrf2"/>
    <property type="match status" value="1"/>
</dbReference>
<dbReference type="Proteomes" id="UP000185678">
    <property type="component" value="Unassembled WGS sequence"/>
</dbReference>
<keyword evidence="1" id="KW-0238">DNA-binding</keyword>
<dbReference type="PROSITE" id="PS01332">
    <property type="entry name" value="HTH_RRF2_1"/>
    <property type="match status" value="1"/>
</dbReference>
<reference evidence="2 3" key="1">
    <citation type="submission" date="2017-01" db="EMBL/GenBank/DDBJ databases">
        <authorList>
            <person name="Mah S.A."/>
            <person name="Swanson W.J."/>
            <person name="Moy G.W."/>
            <person name="Vacquier V.D."/>
        </authorList>
    </citation>
    <scope>NUCLEOTIDE SEQUENCE [LARGE SCALE GENOMIC DNA]</scope>
    <source>
        <strain evidence="2 3">DSM 11589</strain>
    </source>
</reference>
<dbReference type="InterPro" id="IPR036388">
    <property type="entry name" value="WH-like_DNA-bd_sf"/>
</dbReference>
<evidence type="ECO:0000313" key="3">
    <source>
        <dbReference type="Proteomes" id="UP000185678"/>
    </source>
</evidence>
<dbReference type="PANTHER" id="PTHR33221">
    <property type="entry name" value="WINGED HELIX-TURN-HELIX TRANSCRIPTIONAL REGULATOR, RRF2 FAMILY"/>
    <property type="match status" value="1"/>
</dbReference>
<keyword evidence="3" id="KW-1185">Reference proteome</keyword>
<dbReference type="RefSeq" id="WP_076399843.1">
    <property type="nucleotide sequence ID" value="NZ_FTOA01000003.1"/>
</dbReference>
<protein>
    <submittedName>
        <fullName evidence="2">Transcriptional regulator, BadM/Rrf2 family</fullName>
    </submittedName>
</protein>
<dbReference type="GO" id="GO:0003677">
    <property type="term" value="F:DNA binding"/>
    <property type="evidence" value="ECO:0007669"/>
    <property type="project" value="UniProtKB-KW"/>
</dbReference>
<accession>A0A1N7LAS3</accession>
<organism evidence="2 3">
    <name type="scientific">Insolitispirillum peregrinum</name>
    <dbReference type="NCBI Taxonomy" id="80876"/>
    <lineage>
        <taxon>Bacteria</taxon>
        <taxon>Pseudomonadati</taxon>
        <taxon>Pseudomonadota</taxon>
        <taxon>Alphaproteobacteria</taxon>
        <taxon>Rhodospirillales</taxon>
        <taxon>Novispirillaceae</taxon>
        <taxon>Insolitispirillum</taxon>
    </lineage>
</organism>
<dbReference type="GO" id="GO:0005829">
    <property type="term" value="C:cytosol"/>
    <property type="evidence" value="ECO:0007669"/>
    <property type="project" value="TreeGrafter"/>
</dbReference>
<dbReference type="OrthoDB" id="9795923at2"/>
<dbReference type="PANTHER" id="PTHR33221:SF4">
    <property type="entry name" value="HTH-TYPE TRANSCRIPTIONAL REPRESSOR NSRR"/>
    <property type="match status" value="1"/>
</dbReference>
<dbReference type="GO" id="GO:0003700">
    <property type="term" value="F:DNA-binding transcription factor activity"/>
    <property type="evidence" value="ECO:0007669"/>
    <property type="project" value="TreeGrafter"/>
</dbReference>